<organism evidence="1 2">
    <name type="scientific">candidate division WS6 bacterium OLB20</name>
    <dbReference type="NCBI Taxonomy" id="1617426"/>
    <lineage>
        <taxon>Bacteria</taxon>
        <taxon>Candidatus Dojkabacteria</taxon>
    </lineage>
</organism>
<proteinExistence type="predicted"/>
<evidence type="ECO:0000313" key="1">
    <source>
        <dbReference type="EMBL" id="KXK26003.1"/>
    </source>
</evidence>
<dbReference type="Proteomes" id="UP000070457">
    <property type="component" value="Unassembled WGS sequence"/>
</dbReference>
<dbReference type="AlphaFoldDB" id="A0A136LWH3"/>
<comment type="caution">
    <text evidence="1">The sequence shown here is derived from an EMBL/GenBank/DDBJ whole genome shotgun (WGS) entry which is preliminary data.</text>
</comment>
<protein>
    <recommendedName>
        <fullName evidence="3">DUF885 domain-containing protein</fullName>
    </recommendedName>
</protein>
<dbReference type="STRING" id="1617426.TR69_WS6001001295"/>
<evidence type="ECO:0008006" key="3">
    <source>
        <dbReference type="Google" id="ProtNLM"/>
    </source>
</evidence>
<sequence>MRIDKVSRKLISVALYLDSIDPGAVSELWISPALKKELKADVPKEIDLDKLSFELNSEITLLLDKERKAYLSAVAKSIIFQITEVLENRQSSFADFNKHCFGIMVRRASDVDIKRLDDRIIDLENRLRMTRYEVIEKNLADRRSLTRIFSDNLATASEKLPPFLQLPDEAKFSVSTTSRKPWSAFNKHTAPFTSELILNKDVSFTNLDLLQLAAHEGFGGHHTELSLKDNLLMREERGEHGIVITFSPQTFISEAIAESAYQIFEVNPATREAMLLWYYNRLLMAVQNIATYLHFDDGRDKKEVRTELEGMDIREEDLDQAIGFATDKRYGRYAHVYFAAFNFMTDLYRKTEDKEALLRRVYTRPVTPNMLLSSHLA</sequence>
<name>A0A136LWH3_9BACT</name>
<accession>A0A136LWH3</accession>
<evidence type="ECO:0000313" key="2">
    <source>
        <dbReference type="Proteomes" id="UP000070457"/>
    </source>
</evidence>
<reference evidence="1 2" key="1">
    <citation type="submission" date="2015-02" db="EMBL/GenBank/DDBJ databases">
        <title>Improved understanding of the partial-nitritation anammox process through 23 genomes representing the majority of the microbial community.</title>
        <authorList>
            <person name="Speth D.R."/>
            <person name="In T Zandt M."/>
            <person name="Guerrero Cruz S."/>
            <person name="Jetten M.S."/>
            <person name="Dutilh B.E."/>
        </authorList>
    </citation>
    <scope>NUCLEOTIDE SEQUENCE [LARGE SCALE GENOMIC DNA]</scope>
    <source>
        <strain evidence="1">OLB20</strain>
    </source>
</reference>
<dbReference type="EMBL" id="JYNZ01000005">
    <property type="protein sequence ID" value="KXK26003.1"/>
    <property type="molecule type" value="Genomic_DNA"/>
</dbReference>
<gene>
    <name evidence="1" type="ORF">TR69_WS6001001295</name>
</gene>